<evidence type="ECO:0000256" key="8">
    <source>
        <dbReference type="ARBA" id="ARBA00023125"/>
    </source>
</evidence>
<evidence type="ECO:0000256" key="3">
    <source>
        <dbReference type="ARBA" id="ARBA00022705"/>
    </source>
</evidence>
<evidence type="ECO:0000313" key="14">
    <source>
        <dbReference type="EMBL" id="HJG36928.1"/>
    </source>
</evidence>
<proteinExistence type="inferred from homology"/>
<comment type="catalytic activity">
    <reaction evidence="10 12">
        <text>ATP + H2O = ADP + phosphate + H(+)</text>
        <dbReference type="Rhea" id="RHEA:13065"/>
        <dbReference type="ChEBI" id="CHEBI:15377"/>
        <dbReference type="ChEBI" id="CHEBI:15378"/>
        <dbReference type="ChEBI" id="CHEBI:30616"/>
        <dbReference type="ChEBI" id="CHEBI:43474"/>
        <dbReference type="ChEBI" id="CHEBI:456216"/>
        <dbReference type="EC" id="5.6.2.3"/>
    </reaction>
</comment>
<comment type="function">
    <text evidence="12">The main replicative DNA helicase, it participates in initiation and elongation during chromosome replication. Travels ahead of the DNA replisome, separating dsDNA into templates for DNA synthesis. A processive ATP-dependent 5'-3' DNA helicase it has DNA-dependent ATPase activity.</text>
</comment>
<dbReference type="PANTHER" id="PTHR30153">
    <property type="entry name" value="REPLICATIVE DNA HELICASE DNAB"/>
    <property type="match status" value="1"/>
</dbReference>
<evidence type="ECO:0000313" key="15">
    <source>
        <dbReference type="Proteomes" id="UP000753256"/>
    </source>
</evidence>
<keyword evidence="9" id="KW-0413">Isomerase</keyword>
<accession>A0A921ITP9</accession>
<evidence type="ECO:0000256" key="7">
    <source>
        <dbReference type="ARBA" id="ARBA00022840"/>
    </source>
</evidence>
<evidence type="ECO:0000259" key="13">
    <source>
        <dbReference type="PROSITE" id="PS51199"/>
    </source>
</evidence>
<dbReference type="InterPro" id="IPR007694">
    <property type="entry name" value="DNA_helicase_DnaB-like_C"/>
</dbReference>
<dbReference type="GO" id="GO:0006269">
    <property type="term" value="P:DNA replication, synthesis of primer"/>
    <property type="evidence" value="ECO:0007669"/>
    <property type="project" value="UniProtKB-UniRule"/>
</dbReference>
<keyword evidence="7 12" id="KW-0067">ATP-binding</keyword>
<dbReference type="InterPro" id="IPR036185">
    <property type="entry name" value="DNA_heli_DnaB-like_N_sf"/>
</dbReference>
<dbReference type="GO" id="GO:0003677">
    <property type="term" value="F:DNA binding"/>
    <property type="evidence" value="ECO:0007669"/>
    <property type="project" value="UniProtKB-UniRule"/>
</dbReference>
<keyword evidence="6 12" id="KW-0347">Helicase</keyword>
<dbReference type="InterPro" id="IPR007692">
    <property type="entry name" value="DNA_helicase_DnaB"/>
</dbReference>
<dbReference type="CDD" id="cd00984">
    <property type="entry name" value="DnaB_C"/>
    <property type="match status" value="1"/>
</dbReference>
<keyword evidence="5 12" id="KW-0378">Hydrolase</keyword>
<dbReference type="EC" id="5.6.2.3" evidence="11 12"/>
<dbReference type="InterPro" id="IPR007693">
    <property type="entry name" value="DNA_helicase_DnaB-like_N"/>
</dbReference>
<dbReference type="Pfam" id="PF00772">
    <property type="entry name" value="DnaB"/>
    <property type="match status" value="1"/>
</dbReference>
<dbReference type="GO" id="GO:0005829">
    <property type="term" value="C:cytosol"/>
    <property type="evidence" value="ECO:0007669"/>
    <property type="project" value="TreeGrafter"/>
</dbReference>
<dbReference type="GO" id="GO:1990077">
    <property type="term" value="C:primosome complex"/>
    <property type="evidence" value="ECO:0007669"/>
    <property type="project" value="UniProtKB-UniRule"/>
</dbReference>
<dbReference type="EMBL" id="DYUZ01000014">
    <property type="protein sequence ID" value="HJG36928.1"/>
    <property type="molecule type" value="Genomic_DNA"/>
</dbReference>
<dbReference type="Pfam" id="PF03796">
    <property type="entry name" value="DnaB_C"/>
    <property type="match status" value="1"/>
</dbReference>
<dbReference type="GO" id="GO:0005524">
    <property type="term" value="F:ATP binding"/>
    <property type="evidence" value="ECO:0007669"/>
    <property type="project" value="UniProtKB-UniRule"/>
</dbReference>
<comment type="similarity">
    <text evidence="1 12">Belongs to the helicase family. DnaB subfamily.</text>
</comment>
<evidence type="ECO:0000256" key="11">
    <source>
        <dbReference type="NCBIfam" id="TIGR00665"/>
    </source>
</evidence>
<name>A0A921ITP9_9ACTN</name>
<organism evidence="14 15">
    <name type="scientific">Enorma phocaeensis</name>
    <dbReference type="NCBI Taxonomy" id="1871019"/>
    <lineage>
        <taxon>Bacteria</taxon>
        <taxon>Bacillati</taxon>
        <taxon>Actinomycetota</taxon>
        <taxon>Coriobacteriia</taxon>
        <taxon>Coriobacteriales</taxon>
        <taxon>Coriobacteriaceae</taxon>
        <taxon>Enorma</taxon>
    </lineage>
</organism>
<evidence type="ECO:0000256" key="1">
    <source>
        <dbReference type="ARBA" id="ARBA00008428"/>
    </source>
</evidence>
<dbReference type="GO" id="GO:0043139">
    <property type="term" value="F:5'-3' DNA helicase activity"/>
    <property type="evidence" value="ECO:0007669"/>
    <property type="project" value="UniProtKB-EC"/>
</dbReference>
<keyword evidence="3 12" id="KW-0235">DNA replication</keyword>
<reference evidence="14" key="1">
    <citation type="journal article" date="2021" name="PeerJ">
        <title>Extensive microbial diversity within the chicken gut microbiome revealed by metagenomics and culture.</title>
        <authorList>
            <person name="Gilroy R."/>
            <person name="Ravi A."/>
            <person name="Getino M."/>
            <person name="Pursley I."/>
            <person name="Horton D.L."/>
            <person name="Alikhan N.F."/>
            <person name="Baker D."/>
            <person name="Gharbi K."/>
            <person name="Hall N."/>
            <person name="Watson M."/>
            <person name="Adriaenssens E.M."/>
            <person name="Foster-Nyarko E."/>
            <person name="Jarju S."/>
            <person name="Secka A."/>
            <person name="Antonio M."/>
            <person name="Oren A."/>
            <person name="Chaudhuri R.R."/>
            <person name="La Ragione R."/>
            <person name="Hildebrand F."/>
            <person name="Pallen M.J."/>
        </authorList>
    </citation>
    <scope>NUCLEOTIDE SEQUENCE</scope>
    <source>
        <strain evidence="14">ChiHjej13B12-9602</strain>
    </source>
</reference>
<dbReference type="GO" id="GO:0016787">
    <property type="term" value="F:hydrolase activity"/>
    <property type="evidence" value="ECO:0007669"/>
    <property type="project" value="UniProtKB-KW"/>
</dbReference>
<evidence type="ECO:0000256" key="9">
    <source>
        <dbReference type="ARBA" id="ARBA00023235"/>
    </source>
</evidence>
<keyword evidence="2 12" id="KW-0639">Primosome</keyword>
<dbReference type="AlphaFoldDB" id="A0A921ITP9"/>
<feature type="domain" description="SF4 helicase" evidence="13">
    <location>
        <begin position="187"/>
        <end position="457"/>
    </location>
</feature>
<protein>
    <recommendedName>
        <fullName evidence="11 12">Replicative DNA helicase</fullName>
        <ecNumber evidence="11 12">5.6.2.3</ecNumber>
    </recommendedName>
</protein>
<dbReference type="InterPro" id="IPR016136">
    <property type="entry name" value="DNA_helicase_N/primase_C"/>
</dbReference>
<dbReference type="Gene3D" id="3.40.50.300">
    <property type="entry name" value="P-loop containing nucleotide triphosphate hydrolases"/>
    <property type="match status" value="1"/>
</dbReference>
<dbReference type="OrthoDB" id="9773982at2"/>
<keyword evidence="4 12" id="KW-0547">Nucleotide-binding</keyword>
<dbReference type="Gene3D" id="1.10.860.10">
    <property type="entry name" value="DNAb Helicase, Chain A"/>
    <property type="match status" value="1"/>
</dbReference>
<dbReference type="NCBIfam" id="TIGR00665">
    <property type="entry name" value="DnaB"/>
    <property type="match status" value="1"/>
</dbReference>
<dbReference type="PANTHER" id="PTHR30153:SF2">
    <property type="entry name" value="REPLICATIVE DNA HELICASE"/>
    <property type="match status" value="1"/>
</dbReference>
<evidence type="ECO:0000256" key="12">
    <source>
        <dbReference type="RuleBase" id="RU362085"/>
    </source>
</evidence>
<evidence type="ECO:0000256" key="5">
    <source>
        <dbReference type="ARBA" id="ARBA00022801"/>
    </source>
</evidence>
<dbReference type="RefSeq" id="WP_102373123.1">
    <property type="nucleotide sequence ID" value="NZ_CALUIL010000047.1"/>
</dbReference>
<sequence length="459" mass="50178">MPGDYMSGSIDRGAHQGLPNNTEAEANVLSAMLLSPEVIDDAVSALRIDDFYRPAHRELFEAMVSMNERGIPVDSISVLDYLNSQGKLSAVGGEAYILELVGNTISLVNWQHHAEIMRRDSLLRELIFAAGKISDLAYDAPLDAKEAVEQAESLVLKVTDREVSSAYRTLTDFMVEAYNEASEVCAAGGQAHGVPTGFPSLDRLLLGLREGQLIILGARPAVGKTSFALNLALNAAAEGYTVGFFSLEMSGKEIAQRLICAQAMLSISDFRTGRISPEQWANINEATQELSKLDILIDDTPGTTITEIRAKARRMLHNKERAIIILDYLQLVSPPAGRRAENRSVEVSEMSRGLKILAKDLGVPVISLSQLSRAVESRTGKKPQLSDLRESGSIEQDADIVMFLDRSADEQEASRDDRPEMGVTRVIVAKNRSGPIGDVDLAFVPQSTKFYELDGFHEE</sequence>
<evidence type="ECO:0000256" key="6">
    <source>
        <dbReference type="ARBA" id="ARBA00022806"/>
    </source>
</evidence>
<comment type="caution">
    <text evidence="14">The sequence shown here is derived from an EMBL/GenBank/DDBJ whole genome shotgun (WGS) entry which is preliminary data.</text>
</comment>
<evidence type="ECO:0000256" key="2">
    <source>
        <dbReference type="ARBA" id="ARBA00022515"/>
    </source>
</evidence>
<keyword evidence="8 12" id="KW-0238">DNA-binding</keyword>
<evidence type="ECO:0000256" key="4">
    <source>
        <dbReference type="ARBA" id="ARBA00022741"/>
    </source>
</evidence>
<reference evidence="14" key="2">
    <citation type="submission" date="2021-09" db="EMBL/GenBank/DDBJ databases">
        <authorList>
            <person name="Gilroy R."/>
        </authorList>
    </citation>
    <scope>NUCLEOTIDE SEQUENCE</scope>
    <source>
        <strain evidence="14">ChiHjej13B12-9602</strain>
    </source>
</reference>
<evidence type="ECO:0000256" key="10">
    <source>
        <dbReference type="ARBA" id="ARBA00048954"/>
    </source>
</evidence>
<dbReference type="SUPFAM" id="SSF48024">
    <property type="entry name" value="N-terminal domain of DnaB helicase"/>
    <property type="match status" value="1"/>
</dbReference>
<gene>
    <name evidence="14" type="primary">dnaB</name>
    <name evidence="14" type="ORF">K8V70_03555</name>
</gene>
<dbReference type="SUPFAM" id="SSF52540">
    <property type="entry name" value="P-loop containing nucleoside triphosphate hydrolases"/>
    <property type="match status" value="1"/>
</dbReference>
<dbReference type="Proteomes" id="UP000753256">
    <property type="component" value="Unassembled WGS sequence"/>
</dbReference>
<dbReference type="PROSITE" id="PS51199">
    <property type="entry name" value="SF4_HELICASE"/>
    <property type="match status" value="1"/>
</dbReference>
<dbReference type="InterPro" id="IPR027417">
    <property type="entry name" value="P-loop_NTPase"/>
</dbReference>